<feature type="region of interest" description="Disordered" evidence="2">
    <location>
        <begin position="143"/>
        <end position="248"/>
    </location>
</feature>
<dbReference type="InterPro" id="IPR006804">
    <property type="entry name" value="BCL7"/>
</dbReference>
<dbReference type="PANTHER" id="PTHR12767:SF9">
    <property type="entry name" value="BCL7-LIKE"/>
    <property type="match status" value="1"/>
</dbReference>
<evidence type="ECO:0000256" key="1">
    <source>
        <dbReference type="ARBA" id="ARBA00010326"/>
    </source>
</evidence>
<name>A0AAV4AL81_9GAST</name>
<evidence type="ECO:0000256" key="2">
    <source>
        <dbReference type="SAM" id="MobiDB-lite"/>
    </source>
</evidence>
<feature type="compositionally biased region" description="Basic and acidic residues" evidence="2">
    <location>
        <begin position="207"/>
        <end position="241"/>
    </location>
</feature>
<feature type="compositionally biased region" description="Basic and acidic residues" evidence="2">
    <location>
        <begin position="169"/>
        <end position="188"/>
    </location>
</feature>
<dbReference type="EMBL" id="BLXT01003903">
    <property type="protein sequence ID" value="GFO07620.1"/>
    <property type="molecule type" value="Genomic_DNA"/>
</dbReference>
<comment type="similarity">
    <text evidence="1">Belongs to the BCL7 family.</text>
</comment>
<dbReference type="Proteomes" id="UP000735302">
    <property type="component" value="Unassembled WGS sequence"/>
</dbReference>
<sequence>MLSRSGRAETRSRAKEDIKRVINAIDRVRKWEKKWVTIGDTSVTVLKWVPVTAQENPGALRKIPGVKTKTYSKARVERERELYTAEADAHLRSMSPSNSNTNMSTASSPSSKNNHNNHHHSGSSHKRDSKGIITNANGSVVYTEESTQQSMGSYGSDNLNEDSNMSFPEHSELSEHNENAGEFSHDSNDADPQMRVALSMVREEEEAAAKAKNRDSSKAEDHGDSGPPDLERESSSDEPVPKKPKTGS</sequence>
<evidence type="ECO:0000313" key="3">
    <source>
        <dbReference type="EMBL" id="GFO07620.1"/>
    </source>
</evidence>
<dbReference type="AlphaFoldDB" id="A0AAV4AL81"/>
<feature type="compositionally biased region" description="Basic residues" evidence="2">
    <location>
        <begin position="115"/>
        <end position="124"/>
    </location>
</feature>
<proteinExistence type="inferred from homology"/>
<dbReference type="Pfam" id="PF04714">
    <property type="entry name" value="BCL_N"/>
    <property type="match status" value="1"/>
</dbReference>
<feature type="compositionally biased region" description="Low complexity" evidence="2">
    <location>
        <begin position="93"/>
        <end position="114"/>
    </location>
</feature>
<gene>
    <name evidence="3" type="ORF">PoB_003412500</name>
</gene>
<evidence type="ECO:0000313" key="4">
    <source>
        <dbReference type="Proteomes" id="UP000735302"/>
    </source>
</evidence>
<accession>A0AAV4AL81</accession>
<reference evidence="3 4" key="1">
    <citation type="journal article" date="2021" name="Elife">
        <title>Chloroplast acquisition without the gene transfer in kleptoplastic sea slugs, Plakobranchus ocellatus.</title>
        <authorList>
            <person name="Maeda T."/>
            <person name="Takahashi S."/>
            <person name="Yoshida T."/>
            <person name="Shimamura S."/>
            <person name="Takaki Y."/>
            <person name="Nagai Y."/>
            <person name="Toyoda A."/>
            <person name="Suzuki Y."/>
            <person name="Arimoto A."/>
            <person name="Ishii H."/>
            <person name="Satoh N."/>
            <person name="Nishiyama T."/>
            <person name="Hasebe M."/>
            <person name="Maruyama T."/>
            <person name="Minagawa J."/>
            <person name="Obokata J."/>
            <person name="Shigenobu S."/>
        </authorList>
    </citation>
    <scope>NUCLEOTIDE SEQUENCE [LARGE SCALE GENOMIC DNA]</scope>
</reference>
<comment type="caution">
    <text evidence="3">The sequence shown here is derived from an EMBL/GenBank/DDBJ whole genome shotgun (WGS) entry which is preliminary data.</text>
</comment>
<dbReference type="PANTHER" id="PTHR12767">
    <property type="entry name" value="BCL7 RELATED"/>
    <property type="match status" value="1"/>
</dbReference>
<keyword evidence="4" id="KW-1185">Reference proteome</keyword>
<protein>
    <submittedName>
        <fullName evidence="3">B-cell cll/lymphoma 7 protein family member b</fullName>
    </submittedName>
</protein>
<feature type="region of interest" description="Disordered" evidence="2">
    <location>
        <begin position="89"/>
        <end position="131"/>
    </location>
</feature>
<organism evidence="3 4">
    <name type="scientific">Plakobranchus ocellatus</name>
    <dbReference type="NCBI Taxonomy" id="259542"/>
    <lineage>
        <taxon>Eukaryota</taxon>
        <taxon>Metazoa</taxon>
        <taxon>Spiralia</taxon>
        <taxon>Lophotrochozoa</taxon>
        <taxon>Mollusca</taxon>
        <taxon>Gastropoda</taxon>
        <taxon>Heterobranchia</taxon>
        <taxon>Euthyneura</taxon>
        <taxon>Panpulmonata</taxon>
        <taxon>Sacoglossa</taxon>
        <taxon>Placobranchoidea</taxon>
        <taxon>Plakobranchidae</taxon>
        <taxon>Plakobranchus</taxon>
    </lineage>
</organism>
<feature type="compositionally biased region" description="Polar residues" evidence="2">
    <location>
        <begin position="143"/>
        <end position="166"/>
    </location>
</feature>